<proteinExistence type="predicted"/>
<dbReference type="AlphaFoldDB" id="A0AA41BXR0"/>
<evidence type="ECO:0008006" key="4">
    <source>
        <dbReference type="Google" id="ProtNLM"/>
    </source>
</evidence>
<gene>
    <name evidence="2" type="ORF">ITX54_17340</name>
</gene>
<accession>A0AA41BXR0</accession>
<sequence>MKKRSLGLLLLLSINFSVHAITTTKMKLHDGPNALNITAHGVKGIFFVSTFDNNTSHTSKTLTLFIINKQNRHYIVPIPNNSGFTWYDEVLSAASIKTSGYELHKLGKVLYMITARKILAGKDNGDMFDQLPVKFVQYKLMENHEDPGVPNFYWDYVKSYKTSDKYLNIDEAFEKLNLKAEK</sequence>
<comment type="caution">
    <text evidence="2">The sequence shown here is derived from an EMBL/GenBank/DDBJ whole genome shotgun (WGS) entry which is preliminary data.</text>
</comment>
<reference evidence="2" key="2">
    <citation type="submission" date="2022-09" db="EMBL/GenBank/DDBJ databases">
        <title>Rouxiella aceris sp. nov., isolated from tree sap and emended description of the genus Rhouxiella.</title>
        <authorList>
            <person name="Kim I.S."/>
        </authorList>
    </citation>
    <scope>NUCLEOTIDE SEQUENCE</scope>
    <source>
        <strain evidence="2">SAP-2</strain>
    </source>
</reference>
<name>A0AA41BXR0_9GAMM</name>
<evidence type="ECO:0000256" key="1">
    <source>
        <dbReference type="SAM" id="SignalP"/>
    </source>
</evidence>
<dbReference type="RefSeq" id="WP_194978472.1">
    <property type="nucleotide sequence ID" value="NZ_JADMKS010000007.1"/>
</dbReference>
<organism evidence="2 3">
    <name type="scientific">Rouxiella silvae</name>
    <dbReference type="NCBI Taxonomy" id="1646373"/>
    <lineage>
        <taxon>Bacteria</taxon>
        <taxon>Pseudomonadati</taxon>
        <taxon>Pseudomonadota</taxon>
        <taxon>Gammaproteobacteria</taxon>
        <taxon>Enterobacterales</taxon>
        <taxon>Yersiniaceae</taxon>
        <taxon>Rouxiella</taxon>
    </lineage>
</organism>
<dbReference type="Proteomes" id="UP000705283">
    <property type="component" value="Unassembled WGS sequence"/>
</dbReference>
<protein>
    <recommendedName>
        <fullName evidence="4">CpmJ protein</fullName>
    </recommendedName>
</protein>
<feature type="chain" id="PRO_5041385266" description="CpmJ protein" evidence="1">
    <location>
        <begin position="21"/>
        <end position="182"/>
    </location>
</feature>
<evidence type="ECO:0000313" key="2">
    <source>
        <dbReference type="EMBL" id="MBF6638431.1"/>
    </source>
</evidence>
<reference evidence="2" key="1">
    <citation type="submission" date="2020-11" db="EMBL/GenBank/DDBJ databases">
        <authorList>
            <person name="Lee S.D."/>
        </authorList>
    </citation>
    <scope>NUCLEOTIDE SEQUENCE</scope>
    <source>
        <strain evidence="2">SAP-2</strain>
    </source>
</reference>
<keyword evidence="1" id="KW-0732">Signal</keyword>
<evidence type="ECO:0000313" key="3">
    <source>
        <dbReference type="Proteomes" id="UP000705283"/>
    </source>
</evidence>
<dbReference type="Pfam" id="PF21955">
    <property type="entry name" value="CarG-like"/>
    <property type="match status" value="1"/>
</dbReference>
<dbReference type="EMBL" id="JADMKS010000007">
    <property type="protein sequence ID" value="MBF6638431.1"/>
    <property type="molecule type" value="Genomic_DNA"/>
</dbReference>
<feature type="signal peptide" evidence="1">
    <location>
        <begin position="1"/>
        <end position="20"/>
    </location>
</feature>
<dbReference type="InterPro" id="IPR054139">
    <property type="entry name" value="CarG-like"/>
</dbReference>